<feature type="compositionally biased region" description="Polar residues" evidence="1">
    <location>
        <begin position="15"/>
        <end position="28"/>
    </location>
</feature>
<evidence type="ECO:0000313" key="3">
    <source>
        <dbReference type="EMBL" id="CAD8438770.1"/>
    </source>
</evidence>
<organism evidence="3">
    <name type="scientific">Amorphochlora amoebiformis</name>
    <dbReference type="NCBI Taxonomy" id="1561963"/>
    <lineage>
        <taxon>Eukaryota</taxon>
        <taxon>Sar</taxon>
        <taxon>Rhizaria</taxon>
        <taxon>Cercozoa</taxon>
        <taxon>Chlorarachniophyceae</taxon>
        <taxon>Amorphochlora</taxon>
    </lineage>
</organism>
<dbReference type="Pfam" id="PF13593">
    <property type="entry name" value="SBF_like"/>
    <property type="match status" value="1"/>
</dbReference>
<feature type="region of interest" description="Disordered" evidence="1">
    <location>
        <begin position="371"/>
        <end position="413"/>
    </location>
</feature>
<feature type="transmembrane region" description="Helical" evidence="2">
    <location>
        <begin position="271"/>
        <end position="294"/>
    </location>
</feature>
<reference evidence="3" key="1">
    <citation type="submission" date="2021-01" db="EMBL/GenBank/DDBJ databases">
        <authorList>
            <person name="Corre E."/>
            <person name="Pelletier E."/>
            <person name="Niang G."/>
            <person name="Scheremetjew M."/>
            <person name="Finn R."/>
            <person name="Kale V."/>
            <person name="Holt S."/>
            <person name="Cochrane G."/>
            <person name="Meng A."/>
            <person name="Brown T."/>
            <person name="Cohen L."/>
        </authorList>
    </citation>
    <scope>NUCLEOTIDE SEQUENCE</scope>
    <source>
        <strain evidence="3">CCMP2058</strain>
    </source>
</reference>
<feature type="compositionally biased region" description="Basic and acidic residues" evidence="1">
    <location>
        <begin position="378"/>
        <end position="399"/>
    </location>
</feature>
<proteinExistence type="predicted"/>
<keyword evidence="2" id="KW-1133">Transmembrane helix</keyword>
<feature type="transmembrane region" description="Helical" evidence="2">
    <location>
        <begin position="47"/>
        <end position="65"/>
    </location>
</feature>
<feature type="transmembrane region" description="Helical" evidence="2">
    <location>
        <begin position="172"/>
        <end position="193"/>
    </location>
</feature>
<name>A0A7S0D1Q8_9EUKA</name>
<sequence>MITHGETKALPPLSTEKQNNEKSPVQASEDSKPCYAKVFDEFWGKRFFLYFLVISIAVAAAYPEAGRRRGPLKPRITVSWVAVILIFYITGLKLKTHELKNAAAYWKLNVYVICFTYILIPSTVYVLSLILRETSFNSSIIDGMIVMSCLPTTISMCVILTKTGGGNEAAAVFNATVSNFLGIFLTPALLLLLLGQSGSVSMVDIIVKLVVRVVVPVVGGQVTRFVLPGLKPWISRHGKGLKRFSEILLLFIVYATFCQTFYVGVDAKPEEFAILLCILIPLHLAYLALCFTTARFKCLGYARPDIVTVLFCSTQKTVALGIPLITAIYEESEQAGILSVPLLIYHPMQLVVGSLLINRLYEFATQDSIESSDDVEAPQDKPHTNNKENKELGPEESRNTNRGSTVSVGHITV</sequence>
<dbReference type="GO" id="GO:0005886">
    <property type="term" value="C:plasma membrane"/>
    <property type="evidence" value="ECO:0007669"/>
    <property type="project" value="TreeGrafter"/>
</dbReference>
<dbReference type="AlphaFoldDB" id="A0A7S0D1Q8"/>
<dbReference type="InterPro" id="IPR016833">
    <property type="entry name" value="Put_Na-Bile_cotransptr"/>
</dbReference>
<feature type="transmembrane region" description="Helical" evidence="2">
    <location>
        <begin position="140"/>
        <end position="160"/>
    </location>
</feature>
<evidence type="ECO:0008006" key="4">
    <source>
        <dbReference type="Google" id="ProtNLM"/>
    </source>
</evidence>
<feature type="transmembrane region" description="Helical" evidence="2">
    <location>
        <begin position="108"/>
        <end position="128"/>
    </location>
</feature>
<dbReference type="Gene3D" id="1.20.1530.20">
    <property type="match status" value="1"/>
</dbReference>
<feature type="transmembrane region" description="Helical" evidence="2">
    <location>
        <begin position="247"/>
        <end position="265"/>
    </location>
</feature>
<dbReference type="PANTHER" id="PTHR18640:SF5">
    <property type="entry name" value="SODIUM_BILE ACID COTRANSPORTER 7"/>
    <property type="match status" value="1"/>
</dbReference>
<dbReference type="EMBL" id="HBEM01007255">
    <property type="protein sequence ID" value="CAD8438770.1"/>
    <property type="molecule type" value="Transcribed_RNA"/>
</dbReference>
<dbReference type="PANTHER" id="PTHR18640">
    <property type="entry name" value="SOLUTE CARRIER FAMILY 10 MEMBER 7"/>
    <property type="match status" value="1"/>
</dbReference>
<evidence type="ECO:0000256" key="2">
    <source>
        <dbReference type="SAM" id="Phobius"/>
    </source>
</evidence>
<feature type="region of interest" description="Disordered" evidence="1">
    <location>
        <begin position="1"/>
        <end position="28"/>
    </location>
</feature>
<evidence type="ECO:0000256" key="1">
    <source>
        <dbReference type="SAM" id="MobiDB-lite"/>
    </source>
</evidence>
<keyword evidence="2" id="KW-0812">Transmembrane</keyword>
<accession>A0A7S0D1Q8</accession>
<dbReference type="InterPro" id="IPR038770">
    <property type="entry name" value="Na+/solute_symporter_sf"/>
</dbReference>
<feature type="transmembrane region" description="Helical" evidence="2">
    <location>
        <begin position="77"/>
        <end position="96"/>
    </location>
</feature>
<protein>
    <recommendedName>
        <fullName evidence="4">Sodium/bile acid cotransporter</fullName>
    </recommendedName>
</protein>
<keyword evidence="2" id="KW-0472">Membrane</keyword>
<gene>
    <name evidence="3" type="ORF">LAMO00422_LOCUS5064</name>
</gene>